<organism evidence="2 4">
    <name type="scientific">Bacteroides thetaiotaomicron</name>
    <dbReference type="NCBI Taxonomy" id="818"/>
    <lineage>
        <taxon>Bacteria</taxon>
        <taxon>Pseudomonadati</taxon>
        <taxon>Bacteroidota</taxon>
        <taxon>Bacteroidia</taxon>
        <taxon>Bacteroidales</taxon>
        <taxon>Bacteroidaceae</taxon>
        <taxon>Bacteroides</taxon>
    </lineage>
</organism>
<name>A0A0P0EPZ6_BACT4</name>
<reference evidence="2 4" key="1">
    <citation type="journal article" date="2019" name="Nat. Med.">
        <title>A library of human gut bacterial isolates paired with longitudinal multiomics data enables mechanistic microbiome research.</title>
        <authorList>
            <person name="Poyet M."/>
            <person name="Groussin M."/>
            <person name="Gibbons S.M."/>
            <person name="Avila-Pacheco J."/>
            <person name="Jiang X."/>
            <person name="Kearney S.M."/>
            <person name="Perrotta A.R."/>
            <person name="Berdy B."/>
            <person name="Zhao S."/>
            <person name="Lieberman T.D."/>
            <person name="Swanson P.K."/>
            <person name="Smith M."/>
            <person name="Roesemann S."/>
            <person name="Alexander J.E."/>
            <person name="Rich S.A."/>
            <person name="Livny J."/>
            <person name="Vlamakis H."/>
            <person name="Clish C."/>
            <person name="Bullock K."/>
            <person name="Deik A."/>
            <person name="Scott J."/>
            <person name="Pierce K.A."/>
            <person name="Xavier R.J."/>
            <person name="Alm E.J."/>
        </authorList>
    </citation>
    <scope>NUCLEOTIDE SEQUENCE [LARGE SCALE GENOMIC DNA]</scope>
    <source>
        <strain evidence="2 4">BIOML-A162</strain>
    </source>
</reference>
<feature type="domain" description="BT4734-like N-terminal" evidence="1">
    <location>
        <begin position="66"/>
        <end position="205"/>
    </location>
</feature>
<dbReference type="Proteomes" id="UP000436858">
    <property type="component" value="Unassembled WGS sequence"/>
</dbReference>
<dbReference type="KEGG" id="btho:Btheta7330_01422"/>
<dbReference type="InterPro" id="IPR014907">
    <property type="entry name" value="BT4734-like_N"/>
</dbReference>
<dbReference type="EMBL" id="WCRY01000031">
    <property type="protein sequence ID" value="KAB4474543.1"/>
    <property type="molecule type" value="Genomic_DNA"/>
</dbReference>
<sequence>MTNNFRMSYFMPPIAPIRNEQGQTVTPATLTPFCEVSVEQVYQMITCNENLKALTEQVRGAGDLRMAKASLLPYVTPCGTFIRRSSKFFASPSGLIVVDIDNLDSYQKAVEMRRTLFDDLFLCPILTFISPSGRGVKAFVPYSKLYADDQTRNVKESINWAMQYIEITYGSEMDDSTETPPKAVDTSGKDIVRACFLSHDPQALFREY</sequence>
<accession>C6ITF6</accession>
<evidence type="ECO:0000259" key="1">
    <source>
        <dbReference type="Pfam" id="PF08800"/>
    </source>
</evidence>
<accession>A0A0P0EPZ6</accession>
<comment type="caution">
    <text evidence="2">The sequence shown here is derived from an EMBL/GenBank/DDBJ whole genome shotgun (WGS) entry which is preliminary data.</text>
</comment>
<dbReference type="RefSeq" id="WP_008767888.1">
    <property type="nucleotide sequence ID" value="NZ_BAABXH010000001.1"/>
</dbReference>
<evidence type="ECO:0000313" key="3">
    <source>
        <dbReference type="EMBL" id="MDC2238160.1"/>
    </source>
</evidence>
<proteinExistence type="predicted"/>
<evidence type="ECO:0000313" key="2">
    <source>
        <dbReference type="EMBL" id="KAB4474543.1"/>
    </source>
</evidence>
<dbReference type="GeneID" id="60927623"/>
<dbReference type="Proteomes" id="UP001217776">
    <property type="component" value="Unassembled WGS sequence"/>
</dbReference>
<dbReference type="AlphaFoldDB" id="A0A0P0EPZ6"/>
<protein>
    <submittedName>
        <fullName evidence="3">BT4734/BF3469 family protein</fullName>
    </submittedName>
    <submittedName>
        <fullName evidence="2">Virulence protein E</fullName>
    </submittedName>
</protein>
<dbReference type="OMA" id="VKAFVPY"/>
<evidence type="ECO:0000313" key="4">
    <source>
        <dbReference type="Proteomes" id="UP000436858"/>
    </source>
</evidence>
<dbReference type="Pfam" id="PF08800">
    <property type="entry name" value="BT4734-like_N"/>
    <property type="match status" value="1"/>
</dbReference>
<dbReference type="EMBL" id="JAQNVG010000043">
    <property type="protein sequence ID" value="MDC2238160.1"/>
    <property type="molecule type" value="Genomic_DNA"/>
</dbReference>
<gene>
    <name evidence="2" type="ORF">GAN91_22920</name>
    <name evidence="3" type="ORF">PO127_20665</name>
</gene>
<reference evidence="3" key="2">
    <citation type="submission" date="2022-10" db="EMBL/GenBank/DDBJ databases">
        <title>Human gut microbiome strain richness.</title>
        <authorList>
            <person name="Chen-Liaw A."/>
        </authorList>
    </citation>
    <scope>NUCLEOTIDE SEQUENCE</scope>
    <source>
        <strain evidence="3">1001283st1_A3_1001283B150304_161114</strain>
    </source>
</reference>